<sequence>MKTILKTASLTACAALIATAATAFPLTPLFMGTDDMEAGVLCKVQDVTVLAASAEDCGKIGGMATHSVTTVKKPM</sequence>
<proteinExistence type="predicted"/>
<keyword evidence="1" id="KW-0732">Signal</keyword>
<protein>
    <recommendedName>
        <fullName evidence="4">Secreted protein</fullName>
    </recommendedName>
</protein>
<dbReference type="EMBL" id="JBHUFA010000001">
    <property type="protein sequence ID" value="MFD1694768.1"/>
    <property type="molecule type" value="Genomic_DNA"/>
</dbReference>
<evidence type="ECO:0000313" key="3">
    <source>
        <dbReference type="Proteomes" id="UP001597327"/>
    </source>
</evidence>
<feature type="signal peptide" evidence="1">
    <location>
        <begin position="1"/>
        <end position="23"/>
    </location>
</feature>
<accession>A0ABW4JTJ8</accession>
<feature type="chain" id="PRO_5045064502" description="Secreted protein" evidence="1">
    <location>
        <begin position="24"/>
        <end position="75"/>
    </location>
</feature>
<organism evidence="2 3">
    <name type="scientific">Roseibium aestuarii</name>
    <dbReference type="NCBI Taxonomy" id="2600299"/>
    <lineage>
        <taxon>Bacteria</taxon>
        <taxon>Pseudomonadati</taxon>
        <taxon>Pseudomonadota</taxon>
        <taxon>Alphaproteobacteria</taxon>
        <taxon>Hyphomicrobiales</taxon>
        <taxon>Stappiaceae</taxon>
        <taxon>Roseibium</taxon>
    </lineage>
</organism>
<name>A0ABW4JTJ8_9HYPH</name>
<keyword evidence="3" id="KW-1185">Reference proteome</keyword>
<evidence type="ECO:0000256" key="1">
    <source>
        <dbReference type="SAM" id="SignalP"/>
    </source>
</evidence>
<reference evidence="3" key="1">
    <citation type="journal article" date="2019" name="Int. J. Syst. Evol. Microbiol.">
        <title>The Global Catalogue of Microorganisms (GCM) 10K type strain sequencing project: providing services to taxonomists for standard genome sequencing and annotation.</title>
        <authorList>
            <consortium name="The Broad Institute Genomics Platform"/>
            <consortium name="The Broad Institute Genome Sequencing Center for Infectious Disease"/>
            <person name="Wu L."/>
            <person name="Ma J."/>
        </authorList>
    </citation>
    <scope>NUCLEOTIDE SEQUENCE [LARGE SCALE GENOMIC DNA]</scope>
    <source>
        <strain evidence="3">JCM 3369</strain>
    </source>
</reference>
<dbReference type="Proteomes" id="UP001597327">
    <property type="component" value="Unassembled WGS sequence"/>
</dbReference>
<gene>
    <name evidence="2" type="ORF">ACFSC7_04515</name>
</gene>
<evidence type="ECO:0000313" key="2">
    <source>
        <dbReference type="EMBL" id="MFD1694768.1"/>
    </source>
</evidence>
<comment type="caution">
    <text evidence="2">The sequence shown here is derived from an EMBL/GenBank/DDBJ whole genome shotgun (WGS) entry which is preliminary data.</text>
</comment>
<evidence type="ECO:0008006" key="4">
    <source>
        <dbReference type="Google" id="ProtNLM"/>
    </source>
</evidence>
<dbReference type="RefSeq" id="WP_149891412.1">
    <property type="nucleotide sequence ID" value="NZ_JBHUFA010000001.1"/>
</dbReference>